<evidence type="ECO:0000313" key="1">
    <source>
        <dbReference type="EMBL" id="KAK8192626.1"/>
    </source>
</evidence>
<sequence>MVGRLITAESAPAKALSSRHTNGNLPPASTIAAQLVREHAAAGDGAPQVDASATFGQLLQEILSKPAHPETDLAINDKLIRVVTEHGLNVLLQDNPFAQWDVLLPQARDSLAVIQSTIRRQPEVLLHDASHPAKIAQQPHLLLWLPPRLMSLASHRRCEPLLDSLQSALTCIGESLAKTLDLWQYANGVFAAFRDCVEDLCLASEGTFPELSVTVPPARSLKLLWSDTEQAVALPQGYQTEIKERQGAMCLAVLLLKALPSDQVYFEDIAQLKSTFASIRIQQRGMALRLLTVISTRRHWYDSHDCLSTSILSLLHLLKSPPSTVGHMEHEHFSVISGALCQAITHLLSAQTKDPLPTAVQKEVAKLAQEILNSSASYCSTRVAQELFTPPMQALAANESSYTASIPALRSVIATWLSAYCPKVKQPDWLVTGPESDGGDVAMIDAGATTGHQEGPLHRLQPSPDHNPLKRKRRHIRAEGKSLDHGRRYNVVVDRIASLLHKRQVTDAMLVELHETASRCYSTLSAAERSVLLSNMAALPCLAAGMLAIGKCSTCDDNPRLDARRSANWSFAEAYDNEHLLNILQQFLDDSELQKSSKERVAIMLAVRSFALHAGEHASLELESSRLGEFCLRSLQSSVRELRIAAGRTLGAFVRNGLPEYLRDRNRRIALDFLRTLSDRPSLGHHETLVPAWGQIAIVCGERELNLALLRLVEYLGHTNTLICALAFNELQNIAQTLGLSPEELLQPFWRSIAVTVVQDLYSIPQKAQHLADLLAMSVNQFLYLTQTVTIPSLILTKKKEVLQRIASARGGNTTVQDICLQPRRNLAGILALLLAQPSSDPEGTVVAFLAEAAEGFQDCDLAGLVKLDPVLVACEMLKAAGDEDESKKPRVYQAIQNMAALAERRPGQSKTTMKPGRVLASFFETHILGMMTFFSNAVATSEDDRSSIRLHEKRRTLRAIEDMIRLAKTHVTAGLPQIRACLQSAIDQADLTDIAFSAWLSLISTLNGEDVVHLVDHTFALIVQHWDAFSPEIQQRTHDTIAEMLKTHSNLIREAVITIPSLKTIPLMSKFESEIGRLREHESLDSHLHAFAKRLRDENAAIVLQALEELVAWLDKHQGYLHEAAVSEQPKAVVAQIARALLDVCLKYNSDHIEILDLCGRCLGIVGCLDPNRVEANVSKRQILVLSDFHKADEVIAWVAVLFEDVLVRAFRSVTNARAQGFLAYAMQELLKFCGFCEVATVRLRASQSSPVYQRWIEMPENVRNTLTPFLSSRYALTSNLPTPAPRKYPLFSSSMSHSSWLRNWVCDMMWRAKGENPQELFPVLARIVRGHDIAIANYMLPYAALNIILGGTSQEVRDVSEELRVILSTDSTVESEKETLRQCSENVFAVLDYMSRWLQEKKRAFGVLRAAAQRAGHSPSEFDDSNELAQIRSVEKVISSIPADIIAQRAMECGSYARALFHWEHYMRERRDLDDSPRIRDSLYQRLQNIYAEIDEPDGLEGISAHLSILSPEQQAVQHRRAGRWPAAQSWYEIELSQKPTDPRLQVELLNCLRESGQYGKNRQLRVGRLAADRYVDQVLRLTDGYGVAGSPSLANQTSAVKLLSFAAEACWSTERIDDLAIRIKSELPEDAADFNVQIGKALVALRDEDQATWHETLTHLRSSVMRTLTSASASSLQACHDTLLRLHVIHEMNALKDSSSPYGAFASTMDRRLAILGSYIADKQYLLSVRRAVMRLRPSQPKFSELDIGSSWLVTARLARKANVVNTAHYAVLKATQCGDDGATIEHARLLWRDGQHRQAIKTLEGAISSNAFAMHDQRQEDHSNPEDTQQKQNTLSARAHLLHAKWLDASGQSQTRVVTQNYQYAAKNYNRWEKGHYYLGKHYNKLLEVERALPPGKQSNPYVTGEITKLVIENYVRSIPFGTKYWYQTIPKVITLWLDLGMETLNKPRGDAAEVFERRVRHLDLVHKQLRKYFDRMPPYILYTALPQMISRISHPNPKVYEVLHTFITRIVSTHPSQALWYLLAVAKSTSSERASRGASIINKLKDSKNRTKSDSASLDLRNMVVMGQKLSDALLQACEVHIESRASHVSLTKDLGFNTKLAPSSLVIPLESTLTASIPTVQDSGYIRKHVAFAQDKVTIASFSDDVLVLSSLQRPRKLTVRGSDGKMFGLLCKPKDDLRKDQRLMEFNAMINRAFKRDAETSKRRLYIKTYGVTPLSEESGTIEWVEGIKPLRDILLKLYQRKGIQPNYNELRMLLNEASVDQANVDIFTDKVLPTFPPILHEWFAEIFPEPDTWFAARLRYARSAAVMSMVGHVLGLGDRHGENILLEEGTGGVFHVDFNCLFDKGLTFEKPELVPFRLTHNMVDAMGAYGYEGPFRKSAELTLGLLRQHQDTLMTILETFLHDPTTDFIGKKKRTTPGVPETPQEVLDSVSSKLKGLLKGESVPLSVEGHVDALIAQAVDPWHLCRMYIGWCAFL</sequence>
<comment type="caution">
    <text evidence="1">The sequence shown here is derived from an EMBL/GenBank/DDBJ whole genome shotgun (WGS) entry which is preliminary data.</text>
</comment>
<dbReference type="Proteomes" id="UP001320706">
    <property type="component" value="Unassembled WGS sequence"/>
</dbReference>
<name>A0ACC3S2N2_9PEZI</name>
<protein>
    <submittedName>
        <fullName evidence="1">Serine/threonine-protein kinase M1</fullName>
        <ecNumber evidence="1">2.7.11.1</ecNumber>
    </submittedName>
</protein>
<keyword evidence="1" id="KW-0808">Transferase</keyword>
<proteinExistence type="predicted"/>
<gene>
    <name evidence="1" type="primary">MEC1</name>
    <name evidence="1" type="ORF">M8818_007797</name>
</gene>
<dbReference type="EMBL" id="JAMKPW020000044">
    <property type="protein sequence ID" value="KAK8192626.1"/>
    <property type="molecule type" value="Genomic_DNA"/>
</dbReference>
<reference evidence="1" key="1">
    <citation type="submission" date="2024-02" db="EMBL/GenBank/DDBJ databases">
        <title>Metagenome Assembled Genome of Zalaria obscura JY119.</title>
        <authorList>
            <person name="Vighnesh L."/>
            <person name="Jagadeeshwari U."/>
            <person name="Venkata Ramana C."/>
            <person name="Sasikala C."/>
        </authorList>
    </citation>
    <scope>NUCLEOTIDE SEQUENCE</scope>
    <source>
        <strain evidence="1">JY119</strain>
    </source>
</reference>
<organism evidence="1 2">
    <name type="scientific">Zalaria obscura</name>
    <dbReference type="NCBI Taxonomy" id="2024903"/>
    <lineage>
        <taxon>Eukaryota</taxon>
        <taxon>Fungi</taxon>
        <taxon>Dikarya</taxon>
        <taxon>Ascomycota</taxon>
        <taxon>Pezizomycotina</taxon>
        <taxon>Dothideomycetes</taxon>
        <taxon>Dothideomycetidae</taxon>
        <taxon>Dothideales</taxon>
        <taxon>Zalariaceae</taxon>
        <taxon>Zalaria</taxon>
    </lineage>
</organism>
<accession>A0ACC3S2N2</accession>
<evidence type="ECO:0000313" key="2">
    <source>
        <dbReference type="Proteomes" id="UP001320706"/>
    </source>
</evidence>
<keyword evidence="1" id="KW-0418">Kinase</keyword>
<keyword evidence="2" id="KW-1185">Reference proteome</keyword>
<dbReference type="EC" id="2.7.11.1" evidence="1"/>